<protein>
    <submittedName>
        <fullName evidence="2">Uncharacterized protein</fullName>
    </submittedName>
</protein>
<reference evidence="2" key="1">
    <citation type="journal article" date="2022" name="bioRxiv">
        <title>Sequencing and chromosome-scale assembly of the giantPleurodeles waltlgenome.</title>
        <authorList>
            <person name="Brown T."/>
            <person name="Elewa A."/>
            <person name="Iarovenko S."/>
            <person name="Subramanian E."/>
            <person name="Araus A.J."/>
            <person name="Petzold A."/>
            <person name="Susuki M."/>
            <person name="Suzuki K.-i.T."/>
            <person name="Hayashi T."/>
            <person name="Toyoda A."/>
            <person name="Oliveira C."/>
            <person name="Osipova E."/>
            <person name="Leigh N.D."/>
            <person name="Simon A."/>
            <person name="Yun M.H."/>
        </authorList>
    </citation>
    <scope>NUCLEOTIDE SEQUENCE</scope>
    <source>
        <strain evidence="2">20211129_DDA</strain>
        <tissue evidence="2">Liver</tissue>
    </source>
</reference>
<organism evidence="2 3">
    <name type="scientific">Pleurodeles waltl</name>
    <name type="common">Iberian ribbed newt</name>
    <dbReference type="NCBI Taxonomy" id="8319"/>
    <lineage>
        <taxon>Eukaryota</taxon>
        <taxon>Metazoa</taxon>
        <taxon>Chordata</taxon>
        <taxon>Craniata</taxon>
        <taxon>Vertebrata</taxon>
        <taxon>Euteleostomi</taxon>
        <taxon>Amphibia</taxon>
        <taxon>Batrachia</taxon>
        <taxon>Caudata</taxon>
        <taxon>Salamandroidea</taxon>
        <taxon>Salamandridae</taxon>
        <taxon>Pleurodelinae</taxon>
        <taxon>Pleurodeles</taxon>
    </lineage>
</organism>
<gene>
    <name evidence="2" type="ORF">NDU88_011133</name>
</gene>
<proteinExistence type="predicted"/>
<feature type="region of interest" description="Disordered" evidence="1">
    <location>
        <begin position="1"/>
        <end position="50"/>
    </location>
</feature>
<evidence type="ECO:0000313" key="2">
    <source>
        <dbReference type="EMBL" id="KAJ1144839.1"/>
    </source>
</evidence>
<keyword evidence="3" id="KW-1185">Reference proteome</keyword>
<name>A0AAV7QWC9_PLEWA</name>
<dbReference type="EMBL" id="JANPWB010000010">
    <property type="protein sequence ID" value="KAJ1144839.1"/>
    <property type="molecule type" value="Genomic_DNA"/>
</dbReference>
<sequence>MPRPSTQAQGAARDHTGVSGGQVAGPPVPPLLTSQAPDLLRDPTSTSTSRELQLCHIGLSPFLQLSSWACQ</sequence>
<accession>A0AAV7QWC9</accession>
<evidence type="ECO:0000313" key="3">
    <source>
        <dbReference type="Proteomes" id="UP001066276"/>
    </source>
</evidence>
<dbReference type="Proteomes" id="UP001066276">
    <property type="component" value="Chromosome 6"/>
</dbReference>
<dbReference type="AlphaFoldDB" id="A0AAV7QWC9"/>
<evidence type="ECO:0000256" key="1">
    <source>
        <dbReference type="SAM" id="MobiDB-lite"/>
    </source>
</evidence>
<comment type="caution">
    <text evidence="2">The sequence shown here is derived from an EMBL/GenBank/DDBJ whole genome shotgun (WGS) entry which is preliminary data.</text>
</comment>